<dbReference type="Pfam" id="PF08544">
    <property type="entry name" value="GHMP_kinases_C"/>
    <property type="match status" value="1"/>
</dbReference>
<dbReference type="GO" id="GO:0019288">
    <property type="term" value="P:isopentenyl diphosphate biosynthetic process, methylerythritol 4-phosphate pathway"/>
    <property type="evidence" value="ECO:0007669"/>
    <property type="project" value="UniProtKB-UniRule"/>
</dbReference>
<evidence type="ECO:0000256" key="9">
    <source>
        <dbReference type="ARBA" id="ARBA00032554"/>
    </source>
</evidence>
<comment type="pathway">
    <text evidence="10">Isoprenoid biosynthesis; isopentenyl diphosphate biosynthesis via DXP pathway; isopentenyl diphosphate from 1-deoxy-D-xylulose 5-phosphate: step 3/6.</text>
</comment>
<evidence type="ECO:0000259" key="12">
    <source>
        <dbReference type="Pfam" id="PF08544"/>
    </source>
</evidence>
<dbReference type="EMBL" id="NTJZ01000012">
    <property type="protein sequence ID" value="PDH32949.1"/>
    <property type="molecule type" value="Genomic_DNA"/>
</dbReference>
<name>A0A2A5W8Y5_9GAMM</name>
<dbReference type="HAMAP" id="MF_00061">
    <property type="entry name" value="IspE"/>
    <property type="match status" value="1"/>
</dbReference>
<dbReference type="PANTHER" id="PTHR43527">
    <property type="entry name" value="4-DIPHOSPHOCYTIDYL-2-C-METHYL-D-ERYTHRITOL KINASE, CHLOROPLASTIC"/>
    <property type="match status" value="1"/>
</dbReference>
<evidence type="ECO:0000256" key="7">
    <source>
        <dbReference type="ARBA" id="ARBA00022840"/>
    </source>
</evidence>
<dbReference type="GO" id="GO:0005524">
    <property type="term" value="F:ATP binding"/>
    <property type="evidence" value="ECO:0007669"/>
    <property type="project" value="UniProtKB-UniRule"/>
</dbReference>
<evidence type="ECO:0000256" key="3">
    <source>
        <dbReference type="ARBA" id="ARBA00017473"/>
    </source>
</evidence>
<keyword evidence="6 10" id="KW-0418">Kinase</keyword>
<evidence type="ECO:0000256" key="5">
    <source>
        <dbReference type="ARBA" id="ARBA00022741"/>
    </source>
</evidence>
<dbReference type="Gene3D" id="3.30.230.10">
    <property type="match status" value="1"/>
</dbReference>
<dbReference type="PANTHER" id="PTHR43527:SF2">
    <property type="entry name" value="4-DIPHOSPHOCYTIDYL-2-C-METHYL-D-ERYTHRITOL KINASE, CHLOROPLASTIC"/>
    <property type="match status" value="1"/>
</dbReference>
<dbReference type="PIRSF" id="PIRSF010376">
    <property type="entry name" value="IspE"/>
    <property type="match status" value="1"/>
</dbReference>
<keyword evidence="7 10" id="KW-0067">ATP-binding</keyword>
<dbReference type="UniPathway" id="UPA00056">
    <property type="reaction ID" value="UER00094"/>
</dbReference>
<sequence>MSDNALSVLAPAKLNLFLHILGRRNDGYHNLQSLFQLLDFGDDLHFETDTSGTISLHLDSNSEIKKIPMDDNLIIRATELLRANYGRNQLGVSITLTKRIPIGSGLGGGSSNAAATLKALNKLWNCGLEKQELATMGLELGADVPVFVLGKSAWAEGVGEKLEAIEIEPCWYLIINPNSIVSTAQIFSQENLTRNSPAIKMADFLAGRAKNDCEAVTRNLHPEVNEALNWLDQFSEARMTGTGSAVFCKFENEAAAQAVFAKRPSNLNGFVARGINSL</sequence>
<feature type="domain" description="GHMP kinase N-terminal" evidence="11">
    <location>
        <begin position="72"/>
        <end position="151"/>
    </location>
</feature>
<evidence type="ECO:0000313" key="14">
    <source>
        <dbReference type="Proteomes" id="UP000219329"/>
    </source>
</evidence>
<evidence type="ECO:0000256" key="10">
    <source>
        <dbReference type="HAMAP-Rule" id="MF_00061"/>
    </source>
</evidence>
<dbReference type="Gene3D" id="3.30.70.890">
    <property type="entry name" value="GHMP kinase, C-terminal domain"/>
    <property type="match status" value="1"/>
</dbReference>
<dbReference type="Proteomes" id="UP000219329">
    <property type="component" value="Unassembled WGS sequence"/>
</dbReference>
<dbReference type="InterPro" id="IPR014721">
    <property type="entry name" value="Ribsml_uS5_D2-typ_fold_subgr"/>
</dbReference>
<dbReference type="InterPro" id="IPR006204">
    <property type="entry name" value="GHMP_kinase_N_dom"/>
</dbReference>
<comment type="function">
    <text evidence="10">Catalyzes the phosphorylation of the position 2 hydroxy group of 4-diphosphocytidyl-2C-methyl-D-erythritol.</text>
</comment>
<evidence type="ECO:0000313" key="13">
    <source>
        <dbReference type="EMBL" id="PDH32949.1"/>
    </source>
</evidence>
<dbReference type="GO" id="GO:0016114">
    <property type="term" value="P:terpenoid biosynthetic process"/>
    <property type="evidence" value="ECO:0007669"/>
    <property type="project" value="UniProtKB-UniRule"/>
</dbReference>
<evidence type="ECO:0000256" key="4">
    <source>
        <dbReference type="ARBA" id="ARBA00022679"/>
    </source>
</evidence>
<evidence type="ECO:0000256" key="1">
    <source>
        <dbReference type="ARBA" id="ARBA00009684"/>
    </source>
</evidence>
<feature type="active site" evidence="10">
    <location>
        <position position="13"/>
    </location>
</feature>
<evidence type="ECO:0000259" key="11">
    <source>
        <dbReference type="Pfam" id="PF00288"/>
    </source>
</evidence>
<dbReference type="NCBIfam" id="NF011202">
    <property type="entry name" value="PRK14608.1"/>
    <property type="match status" value="1"/>
</dbReference>
<feature type="active site" evidence="10">
    <location>
        <position position="143"/>
    </location>
</feature>
<accession>A0A2A5W8Y5</accession>
<organism evidence="13 14">
    <name type="scientific">OM182 bacterium MED-G28</name>
    <dbReference type="NCBI Taxonomy" id="1986256"/>
    <lineage>
        <taxon>Bacteria</taxon>
        <taxon>Pseudomonadati</taxon>
        <taxon>Pseudomonadota</taxon>
        <taxon>Gammaproteobacteria</taxon>
        <taxon>OMG group</taxon>
        <taxon>OM182 clade</taxon>
    </lineage>
</organism>
<feature type="domain" description="GHMP kinase C-terminal" evidence="12">
    <location>
        <begin position="211"/>
        <end position="263"/>
    </location>
</feature>
<keyword evidence="4 10" id="KW-0808">Transferase</keyword>
<proteinExistence type="inferred from homology"/>
<evidence type="ECO:0000256" key="8">
    <source>
        <dbReference type="ARBA" id="ARBA00023229"/>
    </source>
</evidence>
<dbReference type="InterPro" id="IPR013750">
    <property type="entry name" value="GHMP_kinase_C_dom"/>
</dbReference>
<dbReference type="SUPFAM" id="SSF54211">
    <property type="entry name" value="Ribosomal protein S5 domain 2-like"/>
    <property type="match status" value="1"/>
</dbReference>
<reference evidence="13 14" key="1">
    <citation type="submission" date="2017-08" db="EMBL/GenBank/DDBJ databases">
        <title>Fine stratification of microbial communities through a metagenomic profile of the photic zone.</title>
        <authorList>
            <person name="Haro-Moreno J.M."/>
            <person name="Lopez-Perez M."/>
            <person name="De La Torre J."/>
            <person name="Picazo A."/>
            <person name="Camacho A."/>
            <person name="Rodriguez-Valera F."/>
        </authorList>
    </citation>
    <scope>NUCLEOTIDE SEQUENCE [LARGE SCALE GENOMIC DNA]</scope>
    <source>
        <strain evidence="13">MED-G28</strain>
    </source>
</reference>
<protein>
    <recommendedName>
        <fullName evidence="3 10">4-diphosphocytidyl-2-C-methyl-D-erythritol kinase</fullName>
        <shortName evidence="10">CMK</shortName>
        <ecNumber evidence="2 10">2.7.1.148</ecNumber>
    </recommendedName>
    <alternativeName>
        <fullName evidence="9 10">4-(cytidine-5'-diphospho)-2-C-methyl-D-erythritol kinase</fullName>
    </alternativeName>
</protein>
<dbReference type="EC" id="2.7.1.148" evidence="2 10"/>
<evidence type="ECO:0000256" key="6">
    <source>
        <dbReference type="ARBA" id="ARBA00022777"/>
    </source>
</evidence>
<dbReference type="InterPro" id="IPR036554">
    <property type="entry name" value="GHMP_kinase_C_sf"/>
</dbReference>
<dbReference type="InterPro" id="IPR020568">
    <property type="entry name" value="Ribosomal_Su5_D2-typ_SF"/>
</dbReference>
<dbReference type="GO" id="GO:0050515">
    <property type="term" value="F:4-(cytidine 5'-diphospho)-2-C-methyl-D-erythritol kinase activity"/>
    <property type="evidence" value="ECO:0007669"/>
    <property type="project" value="UniProtKB-UniRule"/>
</dbReference>
<keyword evidence="5 10" id="KW-0547">Nucleotide-binding</keyword>
<gene>
    <name evidence="10" type="primary">ispE</name>
    <name evidence="13" type="ORF">CNF02_10755</name>
</gene>
<dbReference type="NCBIfam" id="TIGR00154">
    <property type="entry name" value="ispE"/>
    <property type="match status" value="1"/>
</dbReference>
<comment type="catalytic activity">
    <reaction evidence="10">
        <text>4-CDP-2-C-methyl-D-erythritol + ATP = 4-CDP-2-C-methyl-D-erythritol 2-phosphate + ADP + H(+)</text>
        <dbReference type="Rhea" id="RHEA:18437"/>
        <dbReference type="ChEBI" id="CHEBI:15378"/>
        <dbReference type="ChEBI" id="CHEBI:30616"/>
        <dbReference type="ChEBI" id="CHEBI:57823"/>
        <dbReference type="ChEBI" id="CHEBI:57919"/>
        <dbReference type="ChEBI" id="CHEBI:456216"/>
        <dbReference type="EC" id="2.7.1.148"/>
    </reaction>
</comment>
<dbReference type="InterPro" id="IPR004424">
    <property type="entry name" value="IspE"/>
</dbReference>
<dbReference type="Pfam" id="PF00288">
    <property type="entry name" value="GHMP_kinases_N"/>
    <property type="match status" value="1"/>
</dbReference>
<evidence type="ECO:0000256" key="2">
    <source>
        <dbReference type="ARBA" id="ARBA00012052"/>
    </source>
</evidence>
<keyword evidence="8 10" id="KW-0414">Isoprene biosynthesis</keyword>
<feature type="binding site" evidence="10">
    <location>
        <begin position="101"/>
        <end position="111"/>
    </location>
    <ligand>
        <name>ATP</name>
        <dbReference type="ChEBI" id="CHEBI:30616"/>
    </ligand>
</feature>
<comment type="caution">
    <text evidence="13">The sequence shown here is derived from an EMBL/GenBank/DDBJ whole genome shotgun (WGS) entry which is preliminary data.</text>
</comment>
<dbReference type="AlphaFoldDB" id="A0A2A5W8Y5"/>
<dbReference type="SUPFAM" id="SSF55060">
    <property type="entry name" value="GHMP Kinase, C-terminal domain"/>
    <property type="match status" value="1"/>
</dbReference>
<comment type="similarity">
    <text evidence="1 10">Belongs to the GHMP kinase family. IspE subfamily.</text>
</comment>